<dbReference type="AlphaFoldDB" id="A0A0V0Z1Y2"/>
<accession>A0A0V0Z1Y2</accession>
<dbReference type="Proteomes" id="UP000054783">
    <property type="component" value="Unassembled WGS sequence"/>
</dbReference>
<dbReference type="EMBL" id="JYDQ01000737">
    <property type="protein sequence ID" value="KRY06581.1"/>
    <property type="molecule type" value="Genomic_DNA"/>
</dbReference>
<keyword evidence="2" id="KW-1185">Reference proteome</keyword>
<reference evidence="1 2" key="1">
    <citation type="submission" date="2015-01" db="EMBL/GenBank/DDBJ databases">
        <title>Evolution of Trichinella species and genotypes.</title>
        <authorList>
            <person name="Korhonen P.K."/>
            <person name="Edoardo P."/>
            <person name="Giuseppe L.R."/>
            <person name="Gasser R.B."/>
        </authorList>
    </citation>
    <scope>NUCLEOTIDE SEQUENCE [LARGE SCALE GENOMIC DNA]</scope>
    <source>
        <strain evidence="1">ISS2496</strain>
    </source>
</reference>
<comment type="caution">
    <text evidence="1">The sequence shown here is derived from an EMBL/GenBank/DDBJ whole genome shotgun (WGS) entry which is preliminary data.</text>
</comment>
<gene>
    <name evidence="1" type="ORF">T12_4195</name>
</gene>
<sequence length="51" mass="5411">MDIVASLSAIRGPNEDMSSKISCKEITVCSTSDDCWPTACGESATTFLPKI</sequence>
<proteinExistence type="predicted"/>
<evidence type="ECO:0000313" key="1">
    <source>
        <dbReference type="EMBL" id="KRY06581.1"/>
    </source>
</evidence>
<organism evidence="1 2">
    <name type="scientific">Trichinella patagoniensis</name>
    <dbReference type="NCBI Taxonomy" id="990121"/>
    <lineage>
        <taxon>Eukaryota</taxon>
        <taxon>Metazoa</taxon>
        <taxon>Ecdysozoa</taxon>
        <taxon>Nematoda</taxon>
        <taxon>Enoplea</taxon>
        <taxon>Dorylaimia</taxon>
        <taxon>Trichinellida</taxon>
        <taxon>Trichinellidae</taxon>
        <taxon>Trichinella</taxon>
    </lineage>
</organism>
<protein>
    <submittedName>
        <fullName evidence="1">Uncharacterized protein</fullName>
    </submittedName>
</protein>
<evidence type="ECO:0000313" key="2">
    <source>
        <dbReference type="Proteomes" id="UP000054783"/>
    </source>
</evidence>
<name>A0A0V0Z1Y2_9BILA</name>